<dbReference type="EMBL" id="MU839024">
    <property type="protein sequence ID" value="KAK1763840.1"/>
    <property type="molecule type" value="Genomic_DNA"/>
</dbReference>
<dbReference type="SUPFAM" id="SSF57701">
    <property type="entry name" value="Zn2/Cys6 DNA-binding domain"/>
    <property type="match status" value="1"/>
</dbReference>
<dbReference type="Pfam" id="PF00172">
    <property type="entry name" value="Zn_clus"/>
    <property type="match status" value="1"/>
</dbReference>
<evidence type="ECO:0000256" key="5">
    <source>
        <dbReference type="ARBA" id="ARBA00023163"/>
    </source>
</evidence>
<keyword evidence="2" id="KW-0862">Zinc</keyword>
<dbReference type="RefSeq" id="XP_060280053.1">
    <property type="nucleotide sequence ID" value="XM_060422680.1"/>
</dbReference>
<dbReference type="Gene3D" id="4.10.240.10">
    <property type="entry name" value="Zn(2)-C6 fungal-type DNA-binding domain"/>
    <property type="match status" value="1"/>
</dbReference>
<evidence type="ECO:0000256" key="6">
    <source>
        <dbReference type="ARBA" id="ARBA00023242"/>
    </source>
</evidence>
<dbReference type="CDD" id="cd00067">
    <property type="entry name" value="GAL4"/>
    <property type="match status" value="1"/>
</dbReference>
<evidence type="ECO:0000256" key="7">
    <source>
        <dbReference type="SAM" id="MobiDB-lite"/>
    </source>
</evidence>
<dbReference type="InterPro" id="IPR036864">
    <property type="entry name" value="Zn2-C6_fun-type_DNA-bd_sf"/>
</dbReference>
<keyword evidence="3" id="KW-0805">Transcription regulation</keyword>
<keyword evidence="4" id="KW-0238">DNA-binding</keyword>
<protein>
    <recommendedName>
        <fullName evidence="8">Zn(2)-C6 fungal-type domain-containing protein</fullName>
    </recommendedName>
</protein>
<dbReference type="PANTHER" id="PTHR37534">
    <property type="entry name" value="TRANSCRIPTIONAL ACTIVATOR PROTEIN UGA3"/>
    <property type="match status" value="1"/>
</dbReference>
<dbReference type="InterPro" id="IPR021858">
    <property type="entry name" value="Fun_TF"/>
</dbReference>
<evidence type="ECO:0000256" key="4">
    <source>
        <dbReference type="ARBA" id="ARBA00023125"/>
    </source>
</evidence>
<evidence type="ECO:0000259" key="8">
    <source>
        <dbReference type="PROSITE" id="PS50048"/>
    </source>
</evidence>
<keyword evidence="6" id="KW-0539">Nucleus</keyword>
<proteinExistence type="predicted"/>
<evidence type="ECO:0000313" key="9">
    <source>
        <dbReference type="EMBL" id="KAK1763840.1"/>
    </source>
</evidence>
<feature type="compositionally biased region" description="Polar residues" evidence="7">
    <location>
        <begin position="58"/>
        <end position="70"/>
    </location>
</feature>
<evidence type="ECO:0000256" key="3">
    <source>
        <dbReference type="ARBA" id="ARBA00023015"/>
    </source>
</evidence>
<dbReference type="CDD" id="cd12148">
    <property type="entry name" value="fungal_TF_MHR"/>
    <property type="match status" value="1"/>
</dbReference>
<name>A0AAJ0BT74_9PEZI</name>
<reference evidence="9" key="1">
    <citation type="submission" date="2023-06" db="EMBL/GenBank/DDBJ databases">
        <title>Genome-scale phylogeny and comparative genomics of the fungal order Sordariales.</title>
        <authorList>
            <consortium name="Lawrence Berkeley National Laboratory"/>
            <person name="Hensen N."/>
            <person name="Bonometti L."/>
            <person name="Westerberg I."/>
            <person name="Brannstrom I.O."/>
            <person name="Guillou S."/>
            <person name="Cros-Aarteil S."/>
            <person name="Calhoun S."/>
            <person name="Haridas S."/>
            <person name="Kuo A."/>
            <person name="Mondo S."/>
            <person name="Pangilinan J."/>
            <person name="Riley R."/>
            <person name="Labutti K."/>
            <person name="Andreopoulos B."/>
            <person name="Lipzen A."/>
            <person name="Chen C."/>
            <person name="Yanf M."/>
            <person name="Daum C."/>
            <person name="Ng V."/>
            <person name="Clum A."/>
            <person name="Steindorff A."/>
            <person name="Ohm R."/>
            <person name="Martin F."/>
            <person name="Silar P."/>
            <person name="Natvig D."/>
            <person name="Lalanne C."/>
            <person name="Gautier V."/>
            <person name="Ament-Velasquez S.L."/>
            <person name="Kruys A."/>
            <person name="Hutchinson M.I."/>
            <person name="Powell A.J."/>
            <person name="Barry K."/>
            <person name="Miller A.N."/>
            <person name="Grigoriev I.V."/>
            <person name="Debuchy R."/>
            <person name="Gladieux P."/>
            <person name="Thoren M.H."/>
            <person name="Johannesson H."/>
        </authorList>
    </citation>
    <scope>NUCLEOTIDE SEQUENCE</scope>
    <source>
        <strain evidence="9">8032-3</strain>
    </source>
</reference>
<feature type="region of interest" description="Disordered" evidence="7">
    <location>
        <begin position="56"/>
        <end position="93"/>
    </location>
</feature>
<dbReference type="GO" id="GO:0000976">
    <property type="term" value="F:transcription cis-regulatory region binding"/>
    <property type="evidence" value="ECO:0007669"/>
    <property type="project" value="TreeGrafter"/>
</dbReference>
<dbReference type="InterPro" id="IPR001138">
    <property type="entry name" value="Zn2Cys6_DnaBD"/>
</dbReference>
<gene>
    <name evidence="9" type="ORF">QBC33DRAFT_212459</name>
</gene>
<organism evidence="9 10">
    <name type="scientific">Phialemonium atrogriseum</name>
    <dbReference type="NCBI Taxonomy" id="1093897"/>
    <lineage>
        <taxon>Eukaryota</taxon>
        <taxon>Fungi</taxon>
        <taxon>Dikarya</taxon>
        <taxon>Ascomycota</taxon>
        <taxon>Pezizomycotina</taxon>
        <taxon>Sordariomycetes</taxon>
        <taxon>Sordariomycetidae</taxon>
        <taxon>Cephalothecales</taxon>
        <taxon>Cephalothecaceae</taxon>
        <taxon>Phialemonium</taxon>
    </lineage>
</organism>
<keyword evidence="10" id="KW-1185">Reference proteome</keyword>
<keyword evidence="5" id="KW-0804">Transcription</keyword>
<dbReference type="Proteomes" id="UP001244011">
    <property type="component" value="Unassembled WGS sequence"/>
</dbReference>
<accession>A0AAJ0BT74</accession>
<dbReference type="GO" id="GO:0005634">
    <property type="term" value="C:nucleus"/>
    <property type="evidence" value="ECO:0007669"/>
    <property type="project" value="UniProtKB-SubCell"/>
</dbReference>
<comment type="subcellular location">
    <subcellularLocation>
        <location evidence="1">Nucleus</location>
    </subcellularLocation>
</comment>
<dbReference type="SMART" id="SM00066">
    <property type="entry name" value="GAL4"/>
    <property type="match status" value="1"/>
</dbReference>
<dbReference type="PROSITE" id="PS00463">
    <property type="entry name" value="ZN2_CY6_FUNGAL_1"/>
    <property type="match status" value="1"/>
</dbReference>
<feature type="domain" description="Zn(2)-C6 fungal-type" evidence="8">
    <location>
        <begin position="18"/>
        <end position="45"/>
    </location>
</feature>
<comment type="caution">
    <text evidence="9">The sequence shown here is derived from an EMBL/GenBank/DDBJ whole genome shotgun (WGS) entry which is preliminary data.</text>
</comment>
<dbReference type="GeneID" id="85305867"/>
<dbReference type="GO" id="GO:0000981">
    <property type="term" value="F:DNA-binding transcription factor activity, RNA polymerase II-specific"/>
    <property type="evidence" value="ECO:0007669"/>
    <property type="project" value="InterPro"/>
</dbReference>
<dbReference type="PROSITE" id="PS50048">
    <property type="entry name" value="ZN2_CY6_FUNGAL_2"/>
    <property type="match status" value="1"/>
</dbReference>
<dbReference type="GO" id="GO:0045944">
    <property type="term" value="P:positive regulation of transcription by RNA polymerase II"/>
    <property type="evidence" value="ECO:0007669"/>
    <property type="project" value="TreeGrafter"/>
</dbReference>
<evidence type="ECO:0000313" key="10">
    <source>
        <dbReference type="Proteomes" id="UP001244011"/>
    </source>
</evidence>
<evidence type="ECO:0000256" key="1">
    <source>
        <dbReference type="ARBA" id="ARBA00004123"/>
    </source>
</evidence>
<evidence type="ECO:0000256" key="2">
    <source>
        <dbReference type="ARBA" id="ARBA00022833"/>
    </source>
</evidence>
<dbReference type="GO" id="GO:0008270">
    <property type="term" value="F:zinc ion binding"/>
    <property type="evidence" value="ECO:0007669"/>
    <property type="project" value="InterPro"/>
</dbReference>
<dbReference type="Pfam" id="PF11951">
    <property type="entry name" value="Fungal_trans_2"/>
    <property type="match status" value="1"/>
</dbReference>
<dbReference type="PANTHER" id="PTHR37534:SF9">
    <property type="entry name" value="ZN(II)2CYS6 TRANSCRIPTION FACTOR (EUROFUNG)"/>
    <property type="match status" value="1"/>
</dbReference>
<sequence length="485" mass="53963">MSSARNSHKATARRRRIGCRICRTRRIKCDEKQPCGYCSRKGLDCEQTEFIVYDGRSESTAAPSVNTRGSPSKRRETSSNTTSTSNDPGSTYDVFRQASSTVTREPTLSLQAPGSIEVTVTEEIAKLLGIYQSGIGPWMDILDHSLAYQRQVVRLALWSPLLMHSICALSARQMSLVGERFLWGPVSARHYGKSLGLLIRELNEQQSGREVIIAATILLCSSELLTLPGADYQRHLYGARSLFQTHNIAANGTNLEHASFWIFARQDVSVAIIRECATLIPPQEWPAIPQSGETEEDRLGNRILWLLAKMIKFRFTPFAGGWSDQLTLDFRDLCSEIDLWWEGLPSSARGVAMADSSGDGLTKTWFCVPSAAAACLYYNMAKILSFECLLKRHTESPSGLSYDNSWDEGLRSHALAIASICLSRGVAEGALVVAVNPLFYAARHIRSLSLKAKIWTLLERIELCLGFHTKNRVAQLQRELALDNN</sequence>
<dbReference type="AlphaFoldDB" id="A0AAJ0BT74"/>